<dbReference type="GO" id="GO:0006777">
    <property type="term" value="P:Mo-molybdopterin cofactor biosynthetic process"/>
    <property type="evidence" value="ECO:0007669"/>
    <property type="project" value="InterPro"/>
</dbReference>
<feature type="non-terminal residue" evidence="1">
    <location>
        <position position="38"/>
    </location>
</feature>
<proteinExistence type="predicted"/>
<dbReference type="InterPro" id="IPR003448">
    <property type="entry name" value="Mopterin_biosynth_MoaE"/>
</dbReference>
<reference evidence="1" key="1">
    <citation type="submission" date="2018-05" db="EMBL/GenBank/DDBJ databases">
        <authorList>
            <person name="Lanie J.A."/>
            <person name="Ng W.-L."/>
            <person name="Kazmierczak K.M."/>
            <person name="Andrzejewski T.M."/>
            <person name="Davidsen T.M."/>
            <person name="Wayne K.J."/>
            <person name="Tettelin H."/>
            <person name="Glass J.I."/>
            <person name="Rusch D."/>
            <person name="Podicherti R."/>
            <person name="Tsui H.-C.T."/>
            <person name="Winkler M.E."/>
        </authorList>
    </citation>
    <scope>NUCLEOTIDE SEQUENCE</scope>
</reference>
<accession>A0A382B9G8</accession>
<protein>
    <submittedName>
        <fullName evidence="1">Uncharacterized protein</fullName>
    </submittedName>
</protein>
<name>A0A382B9G8_9ZZZZ</name>
<dbReference type="SUPFAM" id="SSF54690">
    <property type="entry name" value="Molybdopterin synthase subunit MoaE"/>
    <property type="match status" value="1"/>
</dbReference>
<dbReference type="Pfam" id="PF02391">
    <property type="entry name" value="MoaE"/>
    <property type="match status" value="1"/>
</dbReference>
<dbReference type="EMBL" id="UINC01028740">
    <property type="protein sequence ID" value="SVB10264.1"/>
    <property type="molecule type" value="Genomic_DNA"/>
</dbReference>
<dbReference type="InterPro" id="IPR036563">
    <property type="entry name" value="MoaE_sf"/>
</dbReference>
<organism evidence="1">
    <name type="scientific">marine metagenome</name>
    <dbReference type="NCBI Taxonomy" id="408172"/>
    <lineage>
        <taxon>unclassified sequences</taxon>
        <taxon>metagenomes</taxon>
        <taxon>ecological metagenomes</taxon>
    </lineage>
</organism>
<gene>
    <name evidence="1" type="ORF">METZ01_LOCUS163118</name>
</gene>
<evidence type="ECO:0000313" key="1">
    <source>
        <dbReference type="EMBL" id="SVB10264.1"/>
    </source>
</evidence>
<dbReference type="AlphaFoldDB" id="A0A382B9G8"/>
<dbReference type="Gene3D" id="3.90.1170.40">
    <property type="entry name" value="Molybdopterin biosynthesis MoaE subunit"/>
    <property type="match status" value="1"/>
</dbReference>
<sequence length="38" mass="4136">MKNFSITSEPIVSSELIIQLEDPDCGAIATFSGTVRQH</sequence>